<keyword evidence="4" id="KW-0862">Zinc</keyword>
<dbReference type="SMART" id="SM00259">
    <property type="entry name" value="ZnF_A20"/>
    <property type="match status" value="1"/>
</dbReference>
<evidence type="ECO:0000313" key="7">
    <source>
        <dbReference type="Proteomes" id="UP001280121"/>
    </source>
</evidence>
<keyword evidence="2" id="KW-0479">Metal-binding</keyword>
<dbReference type="Pfam" id="PF01754">
    <property type="entry name" value="zf-A20"/>
    <property type="match status" value="1"/>
</dbReference>
<dbReference type="Proteomes" id="UP001280121">
    <property type="component" value="Unassembled WGS sequence"/>
</dbReference>
<name>A0AAD9X6I9_9ROSI</name>
<evidence type="ECO:0000313" key="6">
    <source>
        <dbReference type="EMBL" id="KAK2653642.1"/>
    </source>
</evidence>
<dbReference type="PROSITE" id="PS51036">
    <property type="entry name" value="ZF_A20"/>
    <property type="match status" value="1"/>
</dbReference>
<proteinExistence type="predicted"/>
<evidence type="ECO:0000259" key="5">
    <source>
        <dbReference type="PROSITE" id="PS51036"/>
    </source>
</evidence>
<evidence type="ECO:0000256" key="2">
    <source>
        <dbReference type="ARBA" id="ARBA00022723"/>
    </source>
</evidence>
<feature type="domain" description="A20-type" evidence="5">
    <location>
        <begin position="6"/>
        <end position="40"/>
    </location>
</feature>
<dbReference type="SUPFAM" id="SSF57716">
    <property type="entry name" value="Glucocorticoid receptor-like (DNA-binding domain)"/>
    <property type="match status" value="1"/>
</dbReference>
<keyword evidence="7" id="KW-1185">Reference proteome</keyword>
<dbReference type="GO" id="GO:0008270">
    <property type="term" value="F:zinc ion binding"/>
    <property type="evidence" value="ECO:0007669"/>
    <property type="project" value="UniProtKB-KW"/>
</dbReference>
<comment type="function">
    <text evidence="1">May be involved in environmental stress response.</text>
</comment>
<keyword evidence="3" id="KW-0863">Zinc-finger</keyword>
<organism evidence="6 7">
    <name type="scientific">Dipteronia dyeriana</name>
    <dbReference type="NCBI Taxonomy" id="168575"/>
    <lineage>
        <taxon>Eukaryota</taxon>
        <taxon>Viridiplantae</taxon>
        <taxon>Streptophyta</taxon>
        <taxon>Embryophyta</taxon>
        <taxon>Tracheophyta</taxon>
        <taxon>Spermatophyta</taxon>
        <taxon>Magnoliopsida</taxon>
        <taxon>eudicotyledons</taxon>
        <taxon>Gunneridae</taxon>
        <taxon>Pentapetalae</taxon>
        <taxon>rosids</taxon>
        <taxon>malvids</taxon>
        <taxon>Sapindales</taxon>
        <taxon>Sapindaceae</taxon>
        <taxon>Hippocastanoideae</taxon>
        <taxon>Acereae</taxon>
        <taxon>Dipteronia</taxon>
    </lineage>
</organism>
<gene>
    <name evidence="6" type="ORF">Ddye_013498</name>
</gene>
<dbReference type="Gene3D" id="1.20.5.4770">
    <property type="match status" value="1"/>
</dbReference>
<protein>
    <recommendedName>
        <fullName evidence="5">A20-type domain-containing protein</fullName>
    </recommendedName>
</protein>
<comment type="caution">
    <text evidence="6">The sequence shown here is derived from an EMBL/GenBank/DDBJ whole genome shotgun (WGS) entry which is preliminary data.</text>
</comment>
<accession>A0AAD9X6I9</accession>
<evidence type="ECO:0000256" key="3">
    <source>
        <dbReference type="ARBA" id="ARBA00022771"/>
    </source>
</evidence>
<dbReference type="InterPro" id="IPR002653">
    <property type="entry name" value="Znf_A20"/>
</dbReference>
<dbReference type="GO" id="GO:0003677">
    <property type="term" value="F:DNA binding"/>
    <property type="evidence" value="ECO:0007669"/>
    <property type="project" value="InterPro"/>
</dbReference>
<reference evidence="6" key="1">
    <citation type="journal article" date="2023" name="Plant J.">
        <title>Genome sequences and population genomics provide insights into the demographic history, inbreeding, and mutation load of two 'living fossil' tree species of Dipteronia.</title>
        <authorList>
            <person name="Feng Y."/>
            <person name="Comes H.P."/>
            <person name="Chen J."/>
            <person name="Zhu S."/>
            <person name="Lu R."/>
            <person name="Zhang X."/>
            <person name="Li P."/>
            <person name="Qiu J."/>
            <person name="Olsen K.M."/>
            <person name="Qiu Y."/>
        </authorList>
    </citation>
    <scope>NUCLEOTIDE SEQUENCE</scope>
    <source>
        <strain evidence="6">KIB01</strain>
    </source>
</reference>
<evidence type="ECO:0000256" key="4">
    <source>
        <dbReference type="ARBA" id="ARBA00022833"/>
    </source>
</evidence>
<dbReference type="EMBL" id="JANJYI010000004">
    <property type="protein sequence ID" value="KAK2653642.1"/>
    <property type="molecule type" value="Genomic_DNA"/>
</dbReference>
<evidence type="ECO:0000256" key="1">
    <source>
        <dbReference type="ARBA" id="ARBA00003732"/>
    </source>
</evidence>
<dbReference type="AlphaFoldDB" id="A0AAD9X6I9"/>
<sequence length="144" mass="16672">MDLRNVSGRALCVKGCGFYGSEETKNMCSTCYNHFLKTQLIDETLKALESLSLADTKLPSNPSSVFSISDTKLLSSNPFFGFFFRYSNVRTTFRLEKVKCFMVRFGFSLFEIDWQMQQMQQEGWVDRVQVPLWGHILREAPVRD</sequence>